<proteinExistence type="predicted"/>
<reference evidence="2" key="1">
    <citation type="submission" date="2014-05" db="EMBL/GenBank/DDBJ databases">
        <title>Whole genome sequencing of Lactobacillus casei NRIC0644.</title>
        <authorList>
            <person name="Atarashi H."/>
            <person name="Yoshida Y."/>
            <person name="Fujimura S."/>
            <person name="Tanaka N."/>
            <person name="Shiwa Y."/>
            <person name="Yoshikawa H."/>
            <person name="Okada S."/>
            <person name="Nakagawa J."/>
        </authorList>
    </citation>
    <scope>NUCLEOTIDE SEQUENCE [LARGE SCALE GENOMIC DNA]</scope>
    <source>
        <strain evidence="2">NRIC0644</strain>
    </source>
</reference>
<dbReference type="RefSeq" id="WP_045625747.1">
    <property type="nucleotide sequence ID" value="NZ_BAYM01000051.1"/>
</dbReference>
<dbReference type="EMBL" id="BAYM01000051">
    <property type="protein sequence ID" value="GAN36173.1"/>
    <property type="molecule type" value="Genomic_DNA"/>
</dbReference>
<accession>A0A0C9QBY2</accession>
<comment type="caution">
    <text evidence="1">The sequence shown here is derived from an EMBL/GenBank/DDBJ whole genome shotgun (WGS) entry which is preliminary data.</text>
</comment>
<evidence type="ECO:0000313" key="2">
    <source>
        <dbReference type="Proteomes" id="UP000032552"/>
    </source>
</evidence>
<dbReference type="InterPro" id="IPR024524">
    <property type="entry name" value="DUF3800"/>
</dbReference>
<name>A0A0C9QBY2_LACPA</name>
<evidence type="ECO:0000313" key="1">
    <source>
        <dbReference type="EMBL" id="GAN36173.1"/>
    </source>
</evidence>
<gene>
    <name evidence="1" type="ORF">LC0644_0762</name>
</gene>
<organism evidence="1 2">
    <name type="scientific">Lacticaseibacillus paracasei NRIC 0644</name>
    <dbReference type="NCBI Taxonomy" id="1435038"/>
    <lineage>
        <taxon>Bacteria</taxon>
        <taxon>Bacillati</taxon>
        <taxon>Bacillota</taxon>
        <taxon>Bacilli</taxon>
        <taxon>Lactobacillales</taxon>
        <taxon>Lactobacillaceae</taxon>
        <taxon>Lacticaseibacillus</taxon>
    </lineage>
</organism>
<dbReference type="AlphaFoldDB" id="A0A0C9QBY2"/>
<dbReference type="Pfam" id="PF12686">
    <property type="entry name" value="DUF3800"/>
    <property type="match status" value="1"/>
</dbReference>
<dbReference type="Proteomes" id="UP000032552">
    <property type="component" value="Unassembled WGS sequence"/>
</dbReference>
<evidence type="ECO:0008006" key="3">
    <source>
        <dbReference type="Google" id="ProtNLM"/>
    </source>
</evidence>
<protein>
    <recommendedName>
        <fullName evidence="3">DUF3800 domain-containing protein</fullName>
    </recommendedName>
</protein>
<sequence length="222" mass="26039">MEIDAFLDESGSITNNFSSSCRYFTIVLACMNHVNFSNVKRKVRKTELQIINDFPSVVTEKNEVKAANLLPFQKEYVVRNIGDAPFQVFSIVADLKQVKQRLRDGDKNILYNFMAKYLFQDVFNFYSDISKLHIYFDNRTVKVTSRDTIFNYIKSSILENGYYSTNVEGSFVESENCPGVRVADYYSNIINRFHNYPKDDFIYNNLKNYRHEQHFPNKHFGS</sequence>